<dbReference type="Gene3D" id="3.40.50.2000">
    <property type="entry name" value="Glycogen Phosphorylase B"/>
    <property type="match status" value="2"/>
</dbReference>
<name>I0GUF8_SELRL</name>
<keyword evidence="2" id="KW-0808">Transferase</keyword>
<dbReference type="HOGENOM" id="CLU_009583_33_0_9"/>
<dbReference type="KEGG" id="sri:SELR_26870"/>
<dbReference type="InterPro" id="IPR001296">
    <property type="entry name" value="Glyco_trans_1"/>
</dbReference>
<dbReference type="InterPro" id="IPR050194">
    <property type="entry name" value="Glycosyltransferase_grp1"/>
</dbReference>
<dbReference type="PANTHER" id="PTHR45947">
    <property type="entry name" value="SULFOQUINOVOSYL TRANSFERASE SQD2"/>
    <property type="match status" value="1"/>
</dbReference>
<dbReference type="Proteomes" id="UP000007887">
    <property type="component" value="Chromosome"/>
</dbReference>
<sequence>MKKVLCIVNLMEPGGAETFLMKILRSLDRNLYSMDFMTTVKKTGYYDDEIKRLGGKIYNMPSLKCHPVQSMYLLYDVVKRNGYETVMISTSSSVYAVLLLIAKIAGCCKTALRSTNSNLPQEAKLLRLLHKIFYLLPKYVVDVKIAPSKLAGEFMFGKAGVKHNFNILNNGIPSSKFLFSSQEREKIRKDLGIEKNVLLIGHIGRFEEQKNHDFLIRIFNEIRKIHNAKLVLIGKGSREDDIKDMVMNMHLENDVLFLGIRNDVPQLLMGMDGMIFPSLYEGMPNVIIEAQATGLPCLLSDRITSECKITDLVEFLQLTDSETTWRDKITQMIDKCHDREVYSDMVDKSGYGIENVKNKFVKLIFE</sequence>
<proteinExistence type="predicted"/>
<dbReference type="EC" id="2.4.1.-" evidence="2"/>
<organism evidence="2 3">
    <name type="scientific">Selenomonas ruminantium subsp. lactilytica (strain NBRC 103574 / TAM6421)</name>
    <dbReference type="NCBI Taxonomy" id="927704"/>
    <lineage>
        <taxon>Bacteria</taxon>
        <taxon>Bacillati</taxon>
        <taxon>Bacillota</taxon>
        <taxon>Negativicutes</taxon>
        <taxon>Selenomonadales</taxon>
        <taxon>Selenomonadaceae</taxon>
        <taxon>Selenomonas</taxon>
    </lineage>
</organism>
<accession>I0GUF8</accession>
<dbReference type="EMBL" id="AP012292">
    <property type="protein sequence ID" value="BAL84395.1"/>
    <property type="molecule type" value="Genomic_DNA"/>
</dbReference>
<feature type="domain" description="Glycosyl transferase family 1" evidence="1">
    <location>
        <begin position="184"/>
        <end position="309"/>
    </location>
</feature>
<dbReference type="eggNOG" id="COG0438">
    <property type="taxonomic scope" value="Bacteria"/>
</dbReference>
<dbReference type="SUPFAM" id="SSF53756">
    <property type="entry name" value="UDP-Glycosyltransferase/glycogen phosphorylase"/>
    <property type="match status" value="1"/>
</dbReference>
<dbReference type="GO" id="GO:0016757">
    <property type="term" value="F:glycosyltransferase activity"/>
    <property type="evidence" value="ECO:0007669"/>
    <property type="project" value="UniProtKB-KW"/>
</dbReference>
<evidence type="ECO:0000259" key="1">
    <source>
        <dbReference type="Pfam" id="PF00534"/>
    </source>
</evidence>
<reference evidence="2 3" key="1">
    <citation type="submission" date="2011-10" db="EMBL/GenBank/DDBJ databases">
        <title>Whole genome sequence of Selenomonas ruminantium subsp. lactilytica TAM6421.</title>
        <authorList>
            <person name="Oguchi A."/>
            <person name="Ankai A."/>
            <person name="Kaneko J."/>
            <person name="Yamada-Narita S."/>
            <person name="Fukui S."/>
            <person name="Takahashi M."/>
            <person name="Onodera T."/>
            <person name="Kojima S."/>
            <person name="Fushimi T."/>
            <person name="Abe N."/>
            <person name="Kamio Y."/>
            <person name="Yamazaki S."/>
            <person name="Fujita N."/>
        </authorList>
    </citation>
    <scope>NUCLEOTIDE SEQUENCE [LARGE SCALE GENOMIC DNA]</scope>
    <source>
        <strain evidence="3">NBRC 103574 / TAM6421</strain>
    </source>
</reference>
<evidence type="ECO:0000313" key="3">
    <source>
        <dbReference type="Proteomes" id="UP000007887"/>
    </source>
</evidence>
<dbReference type="PANTHER" id="PTHR45947:SF3">
    <property type="entry name" value="SULFOQUINOVOSYL TRANSFERASE SQD2"/>
    <property type="match status" value="1"/>
</dbReference>
<keyword evidence="2" id="KW-0328">Glycosyltransferase</keyword>
<evidence type="ECO:0000313" key="2">
    <source>
        <dbReference type="EMBL" id="BAL84395.1"/>
    </source>
</evidence>
<protein>
    <submittedName>
        <fullName evidence="2">Putative glycosyl transferase family 1 protein</fullName>
        <ecNumber evidence="2">2.4.1.-</ecNumber>
    </submittedName>
</protein>
<dbReference type="AlphaFoldDB" id="I0GUF8"/>
<dbReference type="CDD" id="cd03812">
    <property type="entry name" value="GT4_CapH-like"/>
    <property type="match status" value="1"/>
</dbReference>
<dbReference type="RefSeq" id="WP_014425812.1">
    <property type="nucleotide sequence ID" value="NC_017068.1"/>
</dbReference>
<dbReference type="PATRIC" id="fig|927704.6.peg.2774"/>
<gene>
    <name evidence="2" type="ordered locus">SELR_26870</name>
</gene>
<dbReference type="Pfam" id="PF00534">
    <property type="entry name" value="Glycos_transf_1"/>
    <property type="match status" value="1"/>
</dbReference>
<dbReference type="OrthoDB" id="9804196at2"/>